<proteinExistence type="predicted"/>
<evidence type="ECO:0000313" key="1">
    <source>
        <dbReference type="EMBL" id="SBT39958.1"/>
    </source>
</evidence>
<name>A0A1A8Z7X9_PLAOA</name>
<evidence type="ECO:0000313" key="3">
    <source>
        <dbReference type="Proteomes" id="UP000078550"/>
    </source>
</evidence>
<dbReference type="AlphaFoldDB" id="A0A1A8Z7X9"/>
<reference evidence="3 4" key="2">
    <citation type="submission" date="2016-05" db="EMBL/GenBank/DDBJ databases">
        <authorList>
            <person name="Naeem Raeece"/>
        </authorList>
    </citation>
    <scope>NUCLEOTIDE SEQUENCE [LARGE SCALE GENOMIC DNA]</scope>
</reference>
<dbReference type="Proteomes" id="UP000078555">
    <property type="component" value="Unassembled WGS sequence"/>
</dbReference>
<accession>A0A1A8Z7X9</accession>
<sequence>MVHIAGLHTFLPQSQAERFYRRLPVLILIPSPKGWKKKKKKKCLVAHVRKEKCKKKKQERARGGRREKCIEKQDEAQRLTSEDQNSRIYVVLTFMHIPNLPMRSIIMCNDVYSDSNTCIFPHGFPLFFSLLPLLSFGKKAPSNTT</sequence>
<gene>
    <name evidence="1" type="ORF">POVWA1_041000</name>
    <name evidence="2" type="ORF">POVWA2_039570</name>
</gene>
<dbReference type="EMBL" id="FLRD01000113">
    <property type="protein sequence ID" value="SBT39958.1"/>
    <property type="molecule type" value="Genomic_DNA"/>
</dbReference>
<reference evidence="1" key="1">
    <citation type="submission" date="2016-05" db="EMBL/GenBank/DDBJ databases">
        <authorList>
            <person name="Lavstsen T."/>
            <person name="Jespersen J.S."/>
        </authorList>
    </citation>
    <scope>NUCLEOTIDE SEQUENCE [LARGE SCALE GENOMIC DNA]</scope>
</reference>
<evidence type="ECO:0000313" key="2">
    <source>
        <dbReference type="EMBL" id="SBT40337.1"/>
    </source>
</evidence>
<evidence type="ECO:0000313" key="4">
    <source>
        <dbReference type="Proteomes" id="UP000078555"/>
    </source>
</evidence>
<organism evidence="1 4">
    <name type="scientific">Plasmodium ovale wallikeri</name>
    <dbReference type="NCBI Taxonomy" id="864142"/>
    <lineage>
        <taxon>Eukaryota</taxon>
        <taxon>Sar</taxon>
        <taxon>Alveolata</taxon>
        <taxon>Apicomplexa</taxon>
        <taxon>Aconoidasida</taxon>
        <taxon>Haemosporida</taxon>
        <taxon>Plasmodiidae</taxon>
        <taxon>Plasmodium</taxon>
        <taxon>Plasmodium (Plasmodium)</taxon>
    </lineage>
</organism>
<protein>
    <submittedName>
        <fullName evidence="1">Uncharacterized protein</fullName>
    </submittedName>
</protein>
<keyword evidence="4" id="KW-1185">Reference proteome</keyword>
<dbReference type="EMBL" id="FLRE01000152">
    <property type="protein sequence ID" value="SBT40337.1"/>
    <property type="molecule type" value="Genomic_DNA"/>
</dbReference>
<dbReference type="Proteomes" id="UP000078550">
    <property type="component" value="Unassembled WGS sequence"/>
</dbReference>